<organism evidence="2 3">
    <name type="scientific">Stylonychia lemnae</name>
    <name type="common">Ciliate</name>
    <dbReference type="NCBI Taxonomy" id="5949"/>
    <lineage>
        <taxon>Eukaryota</taxon>
        <taxon>Sar</taxon>
        <taxon>Alveolata</taxon>
        <taxon>Ciliophora</taxon>
        <taxon>Intramacronucleata</taxon>
        <taxon>Spirotrichea</taxon>
        <taxon>Stichotrichia</taxon>
        <taxon>Sporadotrichida</taxon>
        <taxon>Oxytrichidae</taxon>
        <taxon>Stylonychinae</taxon>
        <taxon>Stylonychia</taxon>
    </lineage>
</organism>
<reference evidence="2 3" key="1">
    <citation type="submission" date="2014-06" db="EMBL/GenBank/DDBJ databases">
        <authorList>
            <person name="Swart Estienne"/>
        </authorList>
    </citation>
    <scope>NUCLEOTIDE SEQUENCE [LARGE SCALE GENOMIC DNA]</scope>
    <source>
        <strain evidence="2 3">130c</strain>
    </source>
</reference>
<proteinExistence type="predicted"/>
<evidence type="ECO:0000256" key="1">
    <source>
        <dbReference type="SAM" id="MobiDB-lite"/>
    </source>
</evidence>
<feature type="region of interest" description="Disordered" evidence="1">
    <location>
        <begin position="146"/>
        <end position="174"/>
    </location>
</feature>
<dbReference type="Proteomes" id="UP000039865">
    <property type="component" value="Unassembled WGS sequence"/>
</dbReference>
<accession>A0A078AZD2</accession>
<dbReference type="EMBL" id="CCKQ01014413">
    <property type="protein sequence ID" value="CDW86173.1"/>
    <property type="molecule type" value="Genomic_DNA"/>
</dbReference>
<gene>
    <name evidence="2" type="primary">Contig16216.g797</name>
    <name evidence="2" type="ORF">STYLEM_15264</name>
</gene>
<name>A0A078AZD2_STYLE</name>
<dbReference type="InParanoid" id="A0A078AZD2"/>
<feature type="region of interest" description="Disordered" evidence="1">
    <location>
        <begin position="1"/>
        <end position="27"/>
    </location>
</feature>
<keyword evidence="3" id="KW-1185">Reference proteome</keyword>
<dbReference type="AlphaFoldDB" id="A0A078AZD2"/>
<evidence type="ECO:0000313" key="2">
    <source>
        <dbReference type="EMBL" id="CDW86173.1"/>
    </source>
</evidence>
<evidence type="ECO:0000313" key="3">
    <source>
        <dbReference type="Proteomes" id="UP000039865"/>
    </source>
</evidence>
<feature type="compositionally biased region" description="Polar residues" evidence="1">
    <location>
        <begin position="154"/>
        <end position="174"/>
    </location>
</feature>
<protein>
    <submittedName>
        <fullName evidence="2">Uncharacterized protein</fullName>
    </submittedName>
</protein>
<sequence>MKFPSNFQANQNPGKQSQQLSALSLKEQQQNTYKNSVEAQGFIGQSQVENIIYTSTDTSQLQNQFLKNQLGVNQDLNKKSNALIRKRSDSMFSDESCDSESGVNNRISTRSKVNFSKLSNEEKILRLTNMALKIKKLKQQVRQMKMNKSKQIRKQTSLGSQQINLNHRDPSLSNGNNLLSTQQQNMISQEKGSQQFSYPSQTYNNIASLQNYQKIQLNPQQAEHLSMEYNEGLGFKKYQSSDKPELLQQKQSQTPFKDNLYINQIAPISNRANGFINQKIKDFSKNSDSSEGFQIMQASGKGNSLQILQPGSDYFEKLRQNIINYPINIQQFKQRQPEQNINQDNLQFNQQNFVYTAQLNQQTQSDHNQNPQHQQADLEQLMFEFQQYNKNSC</sequence>